<protein>
    <submittedName>
        <fullName evidence="4">LytTR family two component transcriptional regulator</fullName>
    </submittedName>
</protein>
<dbReference type="GO" id="GO:0003677">
    <property type="term" value="F:DNA binding"/>
    <property type="evidence" value="ECO:0007669"/>
    <property type="project" value="InterPro"/>
</dbReference>
<dbReference type="SUPFAM" id="SSF52172">
    <property type="entry name" value="CheY-like"/>
    <property type="match status" value="1"/>
</dbReference>
<dbReference type="InterPro" id="IPR001789">
    <property type="entry name" value="Sig_transdc_resp-reg_receiver"/>
</dbReference>
<keyword evidence="1" id="KW-0597">Phosphoprotein</keyword>
<dbReference type="Proteomes" id="UP000238375">
    <property type="component" value="Unassembled WGS sequence"/>
</dbReference>
<evidence type="ECO:0000313" key="5">
    <source>
        <dbReference type="Proteomes" id="UP000238375"/>
    </source>
</evidence>
<feature type="domain" description="HTH LytTR-type" evidence="3">
    <location>
        <begin position="134"/>
        <end position="199"/>
    </location>
</feature>
<name>A0A2T0S8M5_9BACT</name>
<dbReference type="InterPro" id="IPR007492">
    <property type="entry name" value="LytTR_DNA-bd_dom"/>
</dbReference>
<keyword evidence="5" id="KW-1185">Reference proteome</keyword>
<dbReference type="PROSITE" id="PS50930">
    <property type="entry name" value="HTH_LYTTR"/>
    <property type="match status" value="1"/>
</dbReference>
<dbReference type="InterPro" id="IPR046947">
    <property type="entry name" value="LytR-like"/>
</dbReference>
<organism evidence="4 5">
    <name type="scientific">Spirosoma oryzae</name>
    <dbReference type="NCBI Taxonomy" id="1469603"/>
    <lineage>
        <taxon>Bacteria</taxon>
        <taxon>Pseudomonadati</taxon>
        <taxon>Bacteroidota</taxon>
        <taxon>Cytophagia</taxon>
        <taxon>Cytophagales</taxon>
        <taxon>Cytophagaceae</taxon>
        <taxon>Spirosoma</taxon>
    </lineage>
</organism>
<evidence type="ECO:0000259" key="2">
    <source>
        <dbReference type="PROSITE" id="PS50110"/>
    </source>
</evidence>
<dbReference type="Gene3D" id="3.40.50.2300">
    <property type="match status" value="1"/>
</dbReference>
<feature type="domain" description="Response regulatory" evidence="2">
    <location>
        <begin position="5"/>
        <end position="117"/>
    </location>
</feature>
<dbReference type="InterPro" id="IPR011006">
    <property type="entry name" value="CheY-like_superfamily"/>
</dbReference>
<evidence type="ECO:0000259" key="3">
    <source>
        <dbReference type="PROSITE" id="PS50930"/>
    </source>
</evidence>
<feature type="modified residue" description="4-aspartylphosphate" evidence="1">
    <location>
        <position position="56"/>
    </location>
</feature>
<reference evidence="4 5" key="1">
    <citation type="submission" date="2018-03" db="EMBL/GenBank/DDBJ databases">
        <title>Genomic Encyclopedia of Archaeal and Bacterial Type Strains, Phase II (KMG-II): from individual species to whole genera.</title>
        <authorList>
            <person name="Goeker M."/>
        </authorList>
    </citation>
    <scope>NUCLEOTIDE SEQUENCE [LARGE SCALE GENOMIC DNA]</scope>
    <source>
        <strain evidence="4 5">DSM 28354</strain>
    </source>
</reference>
<dbReference type="SMART" id="SM00850">
    <property type="entry name" value="LytTR"/>
    <property type="match status" value="1"/>
</dbReference>
<dbReference type="SMART" id="SM00448">
    <property type="entry name" value="REC"/>
    <property type="match status" value="1"/>
</dbReference>
<dbReference type="PROSITE" id="PS50110">
    <property type="entry name" value="RESPONSE_REGULATORY"/>
    <property type="match status" value="1"/>
</dbReference>
<dbReference type="OrthoDB" id="983052at2"/>
<dbReference type="PANTHER" id="PTHR37299:SF1">
    <property type="entry name" value="STAGE 0 SPORULATION PROTEIN A HOMOLOG"/>
    <property type="match status" value="1"/>
</dbReference>
<dbReference type="PANTHER" id="PTHR37299">
    <property type="entry name" value="TRANSCRIPTIONAL REGULATOR-RELATED"/>
    <property type="match status" value="1"/>
</dbReference>
<dbReference type="GO" id="GO:0000156">
    <property type="term" value="F:phosphorelay response regulator activity"/>
    <property type="evidence" value="ECO:0007669"/>
    <property type="project" value="InterPro"/>
</dbReference>
<gene>
    <name evidence="4" type="ORF">CLV58_12514</name>
</gene>
<evidence type="ECO:0000313" key="4">
    <source>
        <dbReference type="EMBL" id="PRY29752.1"/>
    </source>
</evidence>
<dbReference type="Pfam" id="PF00072">
    <property type="entry name" value="Response_reg"/>
    <property type="match status" value="1"/>
</dbReference>
<dbReference type="RefSeq" id="WP_106140037.1">
    <property type="nucleotide sequence ID" value="NZ_PVTE01000025.1"/>
</dbReference>
<sequence>MRTRQFLIIDDNRADADHLINMLNRLFFFRSVGVASTLDEATHMLKTEAIDLVFLDIRLMDQSGLAFLKVDMRLPPVIITSAYPEYAVESYRIGKASDYLLKPFTDERLQIALSRTIKINAPHTVVSESPSVFLKTGRKVQRFNYESIDYIEAFGIYTKLYVDNQYTLTNERLSSIKKLLPEHAFIQVHKSYIININKITTYDRNTFWIGKSKIPIGPSYRPYLENLLPLFGRDD</sequence>
<dbReference type="Gene3D" id="2.40.50.1020">
    <property type="entry name" value="LytTr DNA-binding domain"/>
    <property type="match status" value="1"/>
</dbReference>
<dbReference type="EMBL" id="PVTE01000025">
    <property type="protein sequence ID" value="PRY29752.1"/>
    <property type="molecule type" value="Genomic_DNA"/>
</dbReference>
<proteinExistence type="predicted"/>
<evidence type="ECO:0000256" key="1">
    <source>
        <dbReference type="PROSITE-ProRule" id="PRU00169"/>
    </source>
</evidence>
<dbReference type="Pfam" id="PF04397">
    <property type="entry name" value="LytTR"/>
    <property type="match status" value="1"/>
</dbReference>
<accession>A0A2T0S8M5</accession>
<dbReference type="AlphaFoldDB" id="A0A2T0S8M5"/>
<comment type="caution">
    <text evidence="4">The sequence shown here is derived from an EMBL/GenBank/DDBJ whole genome shotgun (WGS) entry which is preliminary data.</text>
</comment>